<dbReference type="EC" id="2.7.13.3" evidence="2"/>
<dbReference type="NCBIfam" id="TIGR00229">
    <property type="entry name" value="sensory_box"/>
    <property type="match status" value="2"/>
</dbReference>
<organism evidence="9 10">
    <name type="scientific">Anaeromyxobacter oryzae</name>
    <dbReference type="NCBI Taxonomy" id="2918170"/>
    <lineage>
        <taxon>Bacteria</taxon>
        <taxon>Pseudomonadati</taxon>
        <taxon>Myxococcota</taxon>
        <taxon>Myxococcia</taxon>
        <taxon>Myxococcales</taxon>
        <taxon>Cystobacterineae</taxon>
        <taxon>Anaeromyxobacteraceae</taxon>
        <taxon>Anaeromyxobacter</taxon>
    </lineage>
</organism>
<dbReference type="Pfam" id="PF13188">
    <property type="entry name" value="PAS_8"/>
    <property type="match status" value="1"/>
</dbReference>
<evidence type="ECO:0000256" key="2">
    <source>
        <dbReference type="ARBA" id="ARBA00012438"/>
    </source>
</evidence>
<dbReference type="InterPro" id="IPR005467">
    <property type="entry name" value="His_kinase_dom"/>
</dbReference>
<dbReference type="SUPFAM" id="SSF52172">
    <property type="entry name" value="CheY-like"/>
    <property type="match status" value="1"/>
</dbReference>
<dbReference type="InterPro" id="IPR003661">
    <property type="entry name" value="HisK_dim/P_dom"/>
</dbReference>
<dbReference type="Proteomes" id="UP001162891">
    <property type="component" value="Chromosome"/>
</dbReference>
<evidence type="ECO:0000256" key="3">
    <source>
        <dbReference type="ARBA" id="ARBA00022553"/>
    </source>
</evidence>
<evidence type="ECO:0000259" key="8">
    <source>
        <dbReference type="PROSITE" id="PS50113"/>
    </source>
</evidence>
<dbReference type="CDD" id="cd00130">
    <property type="entry name" value="PAS"/>
    <property type="match status" value="2"/>
</dbReference>
<dbReference type="PROSITE" id="PS50110">
    <property type="entry name" value="RESPONSE_REGULATORY"/>
    <property type="match status" value="1"/>
</dbReference>
<reference evidence="10" key="1">
    <citation type="journal article" date="2022" name="Int. J. Syst. Evol. Microbiol.">
        <title>Anaeromyxobacter oryzae sp. nov., Anaeromyxobacter diazotrophicus sp. nov. and Anaeromyxobacter paludicola sp. nov., isolated from paddy soils.</title>
        <authorList>
            <person name="Itoh H."/>
            <person name="Xu Z."/>
            <person name="Mise K."/>
            <person name="Masuda Y."/>
            <person name="Ushijima N."/>
            <person name="Hayakawa C."/>
            <person name="Shiratori Y."/>
            <person name="Senoo K."/>
        </authorList>
    </citation>
    <scope>NUCLEOTIDE SEQUENCE [LARGE SCALE GENOMIC DNA]</scope>
    <source>
        <strain evidence="10">Red232</strain>
    </source>
</reference>
<dbReference type="CDD" id="cd00082">
    <property type="entry name" value="HisKA"/>
    <property type="match status" value="1"/>
</dbReference>
<dbReference type="InterPro" id="IPR004358">
    <property type="entry name" value="Sig_transdc_His_kin-like_C"/>
</dbReference>
<dbReference type="InterPro" id="IPR036890">
    <property type="entry name" value="HATPase_C_sf"/>
</dbReference>
<proteinExistence type="predicted"/>
<dbReference type="InterPro" id="IPR036097">
    <property type="entry name" value="HisK_dim/P_sf"/>
</dbReference>
<feature type="domain" description="PAC" evidence="8">
    <location>
        <begin position="224"/>
        <end position="277"/>
    </location>
</feature>
<dbReference type="PROSITE" id="PS50113">
    <property type="entry name" value="PAC"/>
    <property type="match status" value="1"/>
</dbReference>
<dbReference type="InterPro" id="IPR001610">
    <property type="entry name" value="PAC"/>
</dbReference>
<gene>
    <name evidence="9" type="ORF">AMOR_08990</name>
</gene>
<dbReference type="InterPro" id="IPR003594">
    <property type="entry name" value="HATPase_dom"/>
</dbReference>
<dbReference type="Gene3D" id="3.30.565.10">
    <property type="entry name" value="Histidine kinase-like ATPase, C-terminal domain"/>
    <property type="match status" value="1"/>
</dbReference>
<evidence type="ECO:0000313" key="9">
    <source>
        <dbReference type="EMBL" id="BDG01903.1"/>
    </source>
</evidence>
<dbReference type="RefSeq" id="WP_248358864.1">
    <property type="nucleotide sequence ID" value="NZ_AP025591.1"/>
</dbReference>
<dbReference type="Gene3D" id="3.40.50.2300">
    <property type="match status" value="1"/>
</dbReference>
<dbReference type="Gene3D" id="3.30.450.20">
    <property type="entry name" value="PAS domain"/>
    <property type="match status" value="2"/>
</dbReference>
<accession>A0ABN6MR83</accession>
<dbReference type="SMART" id="SM00448">
    <property type="entry name" value="REC"/>
    <property type="match status" value="1"/>
</dbReference>
<evidence type="ECO:0000259" key="7">
    <source>
        <dbReference type="PROSITE" id="PS50112"/>
    </source>
</evidence>
<feature type="modified residue" description="4-aspartylphosphate" evidence="4">
    <location>
        <position position="583"/>
    </location>
</feature>
<dbReference type="SMART" id="SM00387">
    <property type="entry name" value="HATPase_c"/>
    <property type="match status" value="1"/>
</dbReference>
<dbReference type="SMART" id="SM00091">
    <property type="entry name" value="PAS"/>
    <property type="match status" value="2"/>
</dbReference>
<dbReference type="InterPro" id="IPR011006">
    <property type="entry name" value="CheY-like_superfamily"/>
</dbReference>
<protein>
    <recommendedName>
        <fullName evidence="2">histidine kinase</fullName>
        <ecNumber evidence="2">2.7.13.3</ecNumber>
    </recommendedName>
</protein>
<dbReference type="InterPro" id="IPR000700">
    <property type="entry name" value="PAS-assoc_C"/>
</dbReference>
<dbReference type="CDD" id="cd00156">
    <property type="entry name" value="REC"/>
    <property type="match status" value="1"/>
</dbReference>
<evidence type="ECO:0000259" key="6">
    <source>
        <dbReference type="PROSITE" id="PS50110"/>
    </source>
</evidence>
<comment type="catalytic activity">
    <reaction evidence="1">
        <text>ATP + protein L-histidine = ADP + protein N-phospho-L-histidine.</text>
        <dbReference type="EC" id="2.7.13.3"/>
    </reaction>
</comment>
<keyword evidence="10" id="KW-1185">Reference proteome</keyword>
<dbReference type="Pfam" id="PF02518">
    <property type="entry name" value="HATPase_c"/>
    <property type="match status" value="1"/>
</dbReference>
<evidence type="ECO:0000256" key="1">
    <source>
        <dbReference type="ARBA" id="ARBA00000085"/>
    </source>
</evidence>
<dbReference type="PANTHER" id="PTHR43065">
    <property type="entry name" value="SENSOR HISTIDINE KINASE"/>
    <property type="match status" value="1"/>
</dbReference>
<dbReference type="Gene3D" id="1.10.287.130">
    <property type="match status" value="1"/>
</dbReference>
<evidence type="ECO:0000256" key="4">
    <source>
        <dbReference type="PROSITE-ProRule" id="PRU00169"/>
    </source>
</evidence>
<dbReference type="InterPro" id="IPR000014">
    <property type="entry name" value="PAS"/>
</dbReference>
<dbReference type="Pfam" id="PF08447">
    <property type="entry name" value="PAS_3"/>
    <property type="match status" value="1"/>
</dbReference>
<dbReference type="InterPro" id="IPR035965">
    <property type="entry name" value="PAS-like_dom_sf"/>
</dbReference>
<dbReference type="SUPFAM" id="SSF55785">
    <property type="entry name" value="PYP-like sensor domain (PAS domain)"/>
    <property type="match status" value="2"/>
</dbReference>
<dbReference type="InterPro" id="IPR013655">
    <property type="entry name" value="PAS_fold_3"/>
</dbReference>
<evidence type="ECO:0000259" key="5">
    <source>
        <dbReference type="PROSITE" id="PS50109"/>
    </source>
</evidence>
<dbReference type="InterPro" id="IPR001789">
    <property type="entry name" value="Sig_transdc_resp-reg_receiver"/>
</dbReference>
<evidence type="ECO:0000313" key="10">
    <source>
        <dbReference type="Proteomes" id="UP001162891"/>
    </source>
</evidence>
<feature type="domain" description="Response regulatory" evidence="6">
    <location>
        <begin position="534"/>
        <end position="649"/>
    </location>
</feature>
<dbReference type="PANTHER" id="PTHR43065:SF50">
    <property type="entry name" value="HISTIDINE KINASE"/>
    <property type="match status" value="1"/>
</dbReference>
<dbReference type="EMBL" id="AP025591">
    <property type="protein sequence ID" value="BDG01903.1"/>
    <property type="molecule type" value="Genomic_DNA"/>
</dbReference>
<dbReference type="PROSITE" id="PS50109">
    <property type="entry name" value="HIS_KIN"/>
    <property type="match status" value="1"/>
</dbReference>
<dbReference type="SMART" id="SM00086">
    <property type="entry name" value="PAC"/>
    <property type="match status" value="2"/>
</dbReference>
<dbReference type="Pfam" id="PF00072">
    <property type="entry name" value="Response_reg"/>
    <property type="match status" value="1"/>
</dbReference>
<dbReference type="PROSITE" id="PS50112">
    <property type="entry name" value="PAS"/>
    <property type="match status" value="1"/>
</dbReference>
<feature type="domain" description="Histidine kinase" evidence="5">
    <location>
        <begin position="290"/>
        <end position="513"/>
    </location>
</feature>
<dbReference type="SUPFAM" id="SSF55874">
    <property type="entry name" value="ATPase domain of HSP90 chaperone/DNA topoisomerase II/histidine kinase"/>
    <property type="match status" value="1"/>
</dbReference>
<feature type="domain" description="PAS" evidence="7">
    <location>
        <begin position="15"/>
        <end position="91"/>
    </location>
</feature>
<dbReference type="SUPFAM" id="SSF47384">
    <property type="entry name" value="Homodimeric domain of signal transducing histidine kinase"/>
    <property type="match status" value="1"/>
</dbReference>
<name>A0ABN6MR83_9BACT</name>
<keyword evidence="3 4" id="KW-0597">Phosphoprotein</keyword>
<dbReference type="PRINTS" id="PR00344">
    <property type="entry name" value="BCTRLSENSOR"/>
</dbReference>
<sequence>MSGRLDGTDEALREAAERYRSVVAAMSEGVVFFDDRGRILDCNPSAERLLGVDRDAILGRTSSDPIWRVIRDDGSPFPADEYPANRTLRDGSPVRGTLMGVCVPDGAVRWLMMNSEPLLRPGEARPYAVVTSFSDVTDVRAAREAVRIRETRLRVALECARHAFWEVALPGTALVAGAPWTLVGYREGEFPRTMESWRALIHPDHRRAARAAFEAHVAGLTPWLRSEYQVRARDGGWRWIVASGRVYERDASGRPTCAAGTMTDVTELKGLQTQLQAADRLASVGTLAAGVAHEMNNPLAYVVSNLGFVNDALAQLERGTPGAPAPGELRQALRDALDGAGRVRAIVRGLRQFAVPERAAAHEPVDVATEIEAALGLARNELVHRARVSVDVPASLPRVIAGEHDLGQVLVNLLLNAAQAIPEGRAAENEVRIAAGIDGDWVVVEVRDTGAGIAPADLPRIFDPFFTTKPVGCGTGLGLSVCHGIVTGLGGRIHVESLPGQGARFRVSLPIAPEPEREAGPATPVPPAAPRRGRVLVLDDEPLVGRSLVRLLQSSHDVEALVSPAEALRRIAGGERWDVILCDLMMPELSGMDLEDRIAEVAPALVPCVIYLTGGAFTDRSRAFLAAGRPYLEKPVEPAELRARVDERIRAARQ</sequence>